<keyword evidence="11" id="KW-0472">Membrane</keyword>
<keyword evidence="7" id="KW-0175">Coiled coil</keyword>
<dbReference type="PRINTS" id="PR00381">
    <property type="entry name" value="KINESINLIGHT"/>
</dbReference>
<feature type="domain" description="TIR" evidence="12">
    <location>
        <begin position="4"/>
        <end position="120"/>
    </location>
</feature>
<keyword evidence="11" id="KW-1133">Transmembrane helix</keyword>
<keyword evidence="9" id="KW-0206">Cytoskeleton</keyword>
<feature type="repeat" description="TPR" evidence="10">
    <location>
        <begin position="470"/>
        <end position="503"/>
    </location>
</feature>
<dbReference type="GO" id="GO:0007018">
    <property type="term" value="P:microtubule-based movement"/>
    <property type="evidence" value="ECO:0007669"/>
    <property type="project" value="TreeGrafter"/>
</dbReference>
<evidence type="ECO:0000256" key="7">
    <source>
        <dbReference type="ARBA" id="ARBA00023054"/>
    </source>
</evidence>
<comment type="similarity">
    <text evidence="2">Belongs to the kinesin light chain family.</text>
</comment>
<evidence type="ECO:0000256" key="1">
    <source>
        <dbReference type="ARBA" id="ARBA00004245"/>
    </source>
</evidence>
<dbReference type="PANTHER" id="PTHR45783">
    <property type="entry name" value="KINESIN LIGHT CHAIN"/>
    <property type="match status" value="1"/>
</dbReference>
<dbReference type="InterPro" id="IPR000157">
    <property type="entry name" value="TIR_dom"/>
</dbReference>
<gene>
    <name evidence="13" type="ORF">SAMN05216386_2410</name>
</gene>
<keyword evidence="6 10" id="KW-0802">TPR repeat</keyword>
<evidence type="ECO:0000256" key="2">
    <source>
        <dbReference type="ARBA" id="ARBA00009622"/>
    </source>
</evidence>
<dbReference type="GO" id="GO:0005737">
    <property type="term" value="C:cytoplasm"/>
    <property type="evidence" value="ECO:0007669"/>
    <property type="project" value="TreeGrafter"/>
</dbReference>
<dbReference type="Pfam" id="PF13432">
    <property type="entry name" value="TPR_16"/>
    <property type="match status" value="1"/>
</dbReference>
<dbReference type="InterPro" id="IPR019734">
    <property type="entry name" value="TPR_rpt"/>
</dbReference>
<feature type="repeat" description="TPR" evidence="10">
    <location>
        <begin position="554"/>
        <end position="587"/>
    </location>
</feature>
<comment type="subcellular location">
    <subcellularLocation>
        <location evidence="1">Cytoplasm</location>
        <location evidence="1">Cytoskeleton</location>
    </subcellularLocation>
</comment>
<feature type="transmembrane region" description="Helical" evidence="11">
    <location>
        <begin position="183"/>
        <end position="202"/>
    </location>
</feature>
<feature type="repeat" description="TPR" evidence="10">
    <location>
        <begin position="680"/>
        <end position="713"/>
    </location>
</feature>
<dbReference type="PANTHER" id="PTHR45783:SF3">
    <property type="entry name" value="KINESIN LIGHT CHAIN"/>
    <property type="match status" value="1"/>
</dbReference>
<dbReference type="Pfam" id="PF13374">
    <property type="entry name" value="TPR_10"/>
    <property type="match status" value="3"/>
</dbReference>
<evidence type="ECO:0000256" key="3">
    <source>
        <dbReference type="ARBA" id="ARBA00022490"/>
    </source>
</evidence>
<keyword evidence="4" id="KW-0493">Microtubule</keyword>
<evidence type="ECO:0000256" key="4">
    <source>
        <dbReference type="ARBA" id="ARBA00022701"/>
    </source>
</evidence>
<keyword evidence="11" id="KW-0812">Transmembrane</keyword>
<accession>A0A1I5DUT1</accession>
<keyword evidence="14" id="KW-1185">Reference proteome</keyword>
<dbReference type="EMBL" id="FOVJ01000006">
    <property type="protein sequence ID" value="SFO02936.1"/>
    <property type="molecule type" value="Genomic_DNA"/>
</dbReference>
<reference evidence="14" key="1">
    <citation type="submission" date="2016-10" db="EMBL/GenBank/DDBJ databases">
        <authorList>
            <person name="Varghese N."/>
        </authorList>
    </citation>
    <scope>NUCLEOTIDE SEQUENCE [LARGE SCALE GENOMIC DNA]</scope>
    <source>
        <strain evidence="14">Nsp8</strain>
    </source>
</reference>
<dbReference type="GO" id="GO:0007165">
    <property type="term" value="P:signal transduction"/>
    <property type="evidence" value="ECO:0007669"/>
    <property type="project" value="InterPro"/>
</dbReference>
<dbReference type="SUPFAM" id="SSF52200">
    <property type="entry name" value="Toll/Interleukin receptor TIR domain"/>
    <property type="match status" value="1"/>
</dbReference>
<keyword evidence="3" id="KW-0963">Cytoplasm</keyword>
<dbReference type="SUPFAM" id="SSF48452">
    <property type="entry name" value="TPR-like"/>
    <property type="match status" value="1"/>
</dbReference>
<dbReference type="AlphaFoldDB" id="A0A1I5DUT1"/>
<protein>
    <submittedName>
        <fullName evidence="13">Tetratricopeptide repeat-containing protein</fullName>
    </submittedName>
</protein>
<dbReference type="Gene3D" id="3.40.50.10140">
    <property type="entry name" value="Toll/interleukin-1 receptor homology (TIR) domain"/>
    <property type="match status" value="1"/>
</dbReference>
<feature type="repeat" description="TPR" evidence="10">
    <location>
        <begin position="352"/>
        <end position="385"/>
    </location>
</feature>
<evidence type="ECO:0000256" key="5">
    <source>
        <dbReference type="ARBA" id="ARBA00022737"/>
    </source>
</evidence>
<dbReference type="GO" id="GO:0005871">
    <property type="term" value="C:kinesin complex"/>
    <property type="evidence" value="ECO:0007669"/>
    <property type="project" value="InterPro"/>
</dbReference>
<dbReference type="SMART" id="SM00028">
    <property type="entry name" value="TPR"/>
    <property type="match status" value="10"/>
</dbReference>
<dbReference type="GO" id="GO:0019894">
    <property type="term" value="F:kinesin binding"/>
    <property type="evidence" value="ECO:0007669"/>
    <property type="project" value="TreeGrafter"/>
</dbReference>
<dbReference type="PROSITE" id="PS50005">
    <property type="entry name" value="TPR"/>
    <property type="match status" value="6"/>
</dbReference>
<evidence type="ECO:0000256" key="6">
    <source>
        <dbReference type="ARBA" id="ARBA00022803"/>
    </source>
</evidence>
<dbReference type="Pfam" id="PF13424">
    <property type="entry name" value="TPR_12"/>
    <property type="match status" value="3"/>
</dbReference>
<organism evidence="13 14">
    <name type="scientific">Nitrosospira briensis</name>
    <dbReference type="NCBI Taxonomy" id="35799"/>
    <lineage>
        <taxon>Bacteria</taxon>
        <taxon>Pseudomonadati</taxon>
        <taxon>Pseudomonadota</taxon>
        <taxon>Betaproteobacteria</taxon>
        <taxon>Nitrosomonadales</taxon>
        <taxon>Nitrosomonadaceae</taxon>
        <taxon>Nitrosospira</taxon>
    </lineage>
</organism>
<evidence type="ECO:0000256" key="9">
    <source>
        <dbReference type="ARBA" id="ARBA00023212"/>
    </source>
</evidence>
<dbReference type="InterPro" id="IPR002151">
    <property type="entry name" value="Kinesin_light"/>
</dbReference>
<dbReference type="GO" id="GO:0005874">
    <property type="term" value="C:microtubule"/>
    <property type="evidence" value="ECO:0007669"/>
    <property type="project" value="UniProtKB-KW"/>
</dbReference>
<evidence type="ECO:0000256" key="10">
    <source>
        <dbReference type="PROSITE-ProRule" id="PRU00339"/>
    </source>
</evidence>
<proteinExistence type="inferred from homology"/>
<evidence type="ECO:0000259" key="12">
    <source>
        <dbReference type="Pfam" id="PF13676"/>
    </source>
</evidence>
<evidence type="ECO:0000256" key="11">
    <source>
        <dbReference type="SAM" id="Phobius"/>
    </source>
</evidence>
<evidence type="ECO:0000313" key="14">
    <source>
        <dbReference type="Proteomes" id="UP000183107"/>
    </source>
</evidence>
<feature type="repeat" description="TPR" evidence="10">
    <location>
        <begin position="386"/>
        <end position="419"/>
    </location>
</feature>
<evidence type="ECO:0000256" key="8">
    <source>
        <dbReference type="ARBA" id="ARBA00023175"/>
    </source>
</evidence>
<dbReference type="InterPro" id="IPR035897">
    <property type="entry name" value="Toll_tir_struct_dom_sf"/>
</dbReference>
<keyword evidence="5" id="KW-0677">Repeat</keyword>
<feature type="repeat" description="TPR" evidence="10">
    <location>
        <begin position="638"/>
        <end position="671"/>
    </location>
</feature>
<sequence length="766" mass="84909">MTSIFISYRRDDSAASAGRLYDRLAHHFGKEQVFRDLDAIAPGAVFLEVIEDRIAQCNVLVAVIGKNWVNIKNVAGQRRLDDPKDAVRTEIREALNQKKLIIPTLIGGAEVPIPEELPEDIAALVGRNAIEITESRFDYDAGRVIEAIEKAGVTSTQKEMPSPAPQGPWAVISNRTNQRTWKFIGSGIAVLVGAVWTLYTYFSDKEPAPARGPTVTASGGGIAAGRDVQIAGRDINIGLSPLEFEEWRRKLKEEALAELGKEFAKERQADQEKIAALELKIQKASADLESPEEATARYNAILASADKSLQEIVPDVPESVLGQARELLFKGDTAKAEQLFEQALGTDTKRAAEAAFQLGELALSRIDYIRARKYYLEAARLQPENANYINKAGKINHEMGRYSEALAFYQKALTVREKSLGPNHPDVGVSLNNLAGLYHDLGLYAKAEPLLRRSLELMTKAHGPDHPDVAVCLNNLATLYYTQGEYAKAEPLYQRSLKIGEKTYGPDHPHVAVRLNNLAKVYYALGQYVKAEPLFLGSLKIFEKTLGPDHPHVATNLSNLAGFYYTLGEYAKAEPLYLRALKIREKAFGPEHPDVAASLNNLATLHYAQGHYAMAEPLYQRSLQILEKVLGPDHPHVAANLNNLAELYQEQGQYGKAEPLYQRSLKIWEKALGPEHPHVAVSLNNLAALYYNQQQYAKAEPLFQRSLKIWEKSLGPDHPDVANALKAYADLLDRMGRAKEAASKRARGEVVRKKHELTHVTGNANK</sequence>
<dbReference type="RefSeq" id="WP_074797703.1">
    <property type="nucleotide sequence ID" value="NZ_FOVJ01000006.1"/>
</dbReference>
<evidence type="ECO:0000313" key="13">
    <source>
        <dbReference type="EMBL" id="SFO02936.1"/>
    </source>
</evidence>
<dbReference type="Proteomes" id="UP000183107">
    <property type="component" value="Unassembled WGS sequence"/>
</dbReference>
<dbReference type="Gene3D" id="1.25.40.10">
    <property type="entry name" value="Tetratricopeptide repeat domain"/>
    <property type="match status" value="4"/>
</dbReference>
<name>A0A1I5DUT1_9PROT</name>
<keyword evidence="8" id="KW-0505">Motor protein</keyword>
<dbReference type="InterPro" id="IPR011990">
    <property type="entry name" value="TPR-like_helical_dom_sf"/>
</dbReference>
<dbReference type="Pfam" id="PF13676">
    <property type="entry name" value="TIR_2"/>
    <property type="match status" value="1"/>
</dbReference>
<dbReference type="OrthoDB" id="9768004at2"/>